<comment type="caution">
    <text evidence="1">The sequence shown here is derived from an EMBL/GenBank/DDBJ whole genome shotgun (WGS) entry which is preliminary data.</text>
</comment>
<gene>
    <name evidence="1" type="ORF">A3A48_03240</name>
</gene>
<evidence type="ECO:0000313" key="1">
    <source>
        <dbReference type="EMBL" id="OGD95754.1"/>
    </source>
</evidence>
<reference evidence="1 2" key="1">
    <citation type="journal article" date="2016" name="Nat. Commun.">
        <title>Thousands of microbial genomes shed light on interconnected biogeochemical processes in an aquifer system.</title>
        <authorList>
            <person name="Anantharaman K."/>
            <person name="Brown C.T."/>
            <person name="Hug L.A."/>
            <person name="Sharon I."/>
            <person name="Castelle C.J."/>
            <person name="Probst A.J."/>
            <person name="Thomas B.C."/>
            <person name="Singh A."/>
            <person name="Wilkins M.J."/>
            <person name="Karaoz U."/>
            <person name="Brodie E.L."/>
            <person name="Williams K.H."/>
            <person name="Hubbard S.S."/>
            <person name="Banfield J.F."/>
        </authorList>
    </citation>
    <scope>NUCLEOTIDE SEQUENCE [LARGE SCALE GENOMIC DNA]</scope>
</reference>
<organism evidence="1 2">
    <name type="scientific">Candidatus Curtissbacteria bacterium RIFCSPLOWO2_01_FULL_37_9</name>
    <dbReference type="NCBI Taxonomy" id="1797724"/>
    <lineage>
        <taxon>Bacteria</taxon>
        <taxon>Candidatus Curtissiibacteriota</taxon>
    </lineage>
</organism>
<proteinExistence type="predicted"/>
<evidence type="ECO:0000313" key="2">
    <source>
        <dbReference type="Proteomes" id="UP000178336"/>
    </source>
</evidence>
<dbReference type="SUPFAM" id="SSF53850">
    <property type="entry name" value="Periplasmic binding protein-like II"/>
    <property type="match status" value="1"/>
</dbReference>
<dbReference type="Proteomes" id="UP000178336">
    <property type="component" value="Unassembled WGS sequence"/>
</dbReference>
<sequence>MEDARITKDDQERKTLYLDFQKFLVEDAPSTFLYYPYKYEVIYKNIEQLYAKLPKISLF</sequence>
<accession>A0A1F5GV99</accession>
<dbReference type="Gene3D" id="3.10.105.10">
    <property type="entry name" value="Dipeptide-binding Protein, Domain 3"/>
    <property type="match status" value="1"/>
</dbReference>
<dbReference type="Gene3D" id="3.40.190.10">
    <property type="entry name" value="Periplasmic binding protein-like II"/>
    <property type="match status" value="1"/>
</dbReference>
<protein>
    <submittedName>
        <fullName evidence="1">Uncharacterized protein</fullName>
    </submittedName>
</protein>
<name>A0A1F5GV99_9BACT</name>
<dbReference type="AlphaFoldDB" id="A0A1F5GV99"/>
<dbReference type="EMBL" id="MFBN01000010">
    <property type="protein sequence ID" value="OGD95754.1"/>
    <property type="molecule type" value="Genomic_DNA"/>
</dbReference>